<proteinExistence type="predicted"/>
<evidence type="ECO:0000313" key="2">
    <source>
        <dbReference type="EMBL" id="JAD82301.1"/>
    </source>
</evidence>
<feature type="compositionally biased region" description="Polar residues" evidence="1">
    <location>
        <begin position="8"/>
        <end position="19"/>
    </location>
</feature>
<evidence type="ECO:0000256" key="1">
    <source>
        <dbReference type="SAM" id="MobiDB-lite"/>
    </source>
</evidence>
<feature type="compositionally biased region" description="Polar residues" evidence="1">
    <location>
        <begin position="56"/>
        <end position="71"/>
    </location>
</feature>
<sequence length="189" mass="20850">MAAASPHRTANNSGENTFRSLERGMVPDRIAPRTARSKPVSHPPEEATEAADSPAEFNSATSAPADTRAPRQSSFLWREQRMAAVSPASALAFTSQPLSTNICRISGWPRRAAMWTGLDLALRDVFTGASGSAPDASKVWTAPALPQRMAWWRRVRPRCVALDVYPLWRSMRRMEPVDSWYSTAHQTAS</sequence>
<dbReference type="EMBL" id="GBRH01215594">
    <property type="protein sequence ID" value="JAD82301.1"/>
    <property type="molecule type" value="Transcribed_RNA"/>
</dbReference>
<dbReference type="AlphaFoldDB" id="A0A0A9D393"/>
<protein>
    <submittedName>
        <fullName evidence="2">Uncharacterized protein</fullName>
    </submittedName>
</protein>
<feature type="region of interest" description="Disordered" evidence="1">
    <location>
        <begin position="1"/>
        <end position="71"/>
    </location>
</feature>
<accession>A0A0A9D393</accession>
<name>A0A0A9D393_ARUDO</name>
<reference evidence="2" key="2">
    <citation type="journal article" date="2015" name="Data Brief">
        <title>Shoot transcriptome of the giant reed, Arundo donax.</title>
        <authorList>
            <person name="Barrero R.A."/>
            <person name="Guerrero F.D."/>
            <person name="Moolhuijzen P."/>
            <person name="Goolsby J.A."/>
            <person name="Tidwell J."/>
            <person name="Bellgard S.E."/>
            <person name="Bellgard M.I."/>
        </authorList>
    </citation>
    <scope>NUCLEOTIDE SEQUENCE</scope>
    <source>
        <tissue evidence="2">Shoot tissue taken approximately 20 cm above the soil surface</tissue>
    </source>
</reference>
<reference evidence="2" key="1">
    <citation type="submission" date="2014-09" db="EMBL/GenBank/DDBJ databases">
        <authorList>
            <person name="Magalhaes I.L.F."/>
            <person name="Oliveira U."/>
            <person name="Santos F.R."/>
            <person name="Vidigal T.H.D.A."/>
            <person name="Brescovit A.D."/>
            <person name="Santos A.J."/>
        </authorList>
    </citation>
    <scope>NUCLEOTIDE SEQUENCE</scope>
    <source>
        <tissue evidence="2">Shoot tissue taken approximately 20 cm above the soil surface</tissue>
    </source>
</reference>
<organism evidence="2">
    <name type="scientific">Arundo donax</name>
    <name type="common">Giant reed</name>
    <name type="synonym">Donax arundinaceus</name>
    <dbReference type="NCBI Taxonomy" id="35708"/>
    <lineage>
        <taxon>Eukaryota</taxon>
        <taxon>Viridiplantae</taxon>
        <taxon>Streptophyta</taxon>
        <taxon>Embryophyta</taxon>
        <taxon>Tracheophyta</taxon>
        <taxon>Spermatophyta</taxon>
        <taxon>Magnoliopsida</taxon>
        <taxon>Liliopsida</taxon>
        <taxon>Poales</taxon>
        <taxon>Poaceae</taxon>
        <taxon>PACMAD clade</taxon>
        <taxon>Arundinoideae</taxon>
        <taxon>Arundineae</taxon>
        <taxon>Arundo</taxon>
    </lineage>
</organism>